<dbReference type="Gene3D" id="1.20.1440.20">
    <property type="entry name" value="LemA-like domain"/>
    <property type="match status" value="1"/>
</dbReference>
<dbReference type="SUPFAM" id="SSF140478">
    <property type="entry name" value="LemA-like"/>
    <property type="match status" value="1"/>
</dbReference>
<evidence type="ECO:0000256" key="3">
    <source>
        <dbReference type="ARBA" id="ARBA00022692"/>
    </source>
</evidence>
<dbReference type="Pfam" id="PF04011">
    <property type="entry name" value="LemA"/>
    <property type="match status" value="1"/>
</dbReference>
<gene>
    <name evidence="8" type="ORF">MALL_0249</name>
</gene>
<feature type="transmembrane region" description="Helical" evidence="7">
    <location>
        <begin position="35"/>
        <end position="54"/>
    </location>
</feature>
<dbReference type="InterPro" id="IPR023353">
    <property type="entry name" value="LemA-like_dom_sf"/>
</dbReference>
<dbReference type="AlphaFoldDB" id="D4XX14"/>
<comment type="caution">
    <text evidence="8">The sequence shown here is derived from an EMBL/GenBank/DDBJ whole genome shotgun (WGS) entry which is preliminary data.</text>
</comment>
<reference evidence="8 9" key="1">
    <citation type="submission" date="2010-03" db="EMBL/GenBank/DDBJ databases">
        <authorList>
            <person name="Glass J.I."/>
            <person name="Benders G.A."/>
            <person name="Durkin A.S."/>
            <person name="Farmerie W.G."/>
            <person name="Hlavinka K."/>
            <person name="Hostetler J."/>
            <person name="Jackson J."/>
            <person name="May M.A."/>
            <person name="Miller R.H."/>
            <person name="Paralanov V."/>
            <person name="Radune D."/>
            <person name="Szczypinski B."/>
            <person name="Brown D.R."/>
        </authorList>
    </citation>
    <scope>NUCLEOTIDE SEQUENCE [LARGE SCALE GENOMIC DNA]</scope>
    <source>
        <strain evidence="8 9">A21JP2</strain>
    </source>
</reference>
<dbReference type="Proteomes" id="UP000004757">
    <property type="component" value="Unassembled WGS sequence"/>
</dbReference>
<comment type="similarity">
    <text evidence="2">Belongs to the LemA family.</text>
</comment>
<evidence type="ECO:0000313" key="8">
    <source>
        <dbReference type="EMBL" id="EFF41134.1"/>
    </source>
</evidence>
<comment type="subcellular location">
    <subcellularLocation>
        <location evidence="1">Membrane</location>
        <topology evidence="1">Single-pass membrane protein</topology>
    </subcellularLocation>
</comment>
<keyword evidence="5 7" id="KW-0472">Membrane</keyword>
<evidence type="ECO:0000256" key="7">
    <source>
        <dbReference type="SAM" id="Phobius"/>
    </source>
</evidence>
<keyword evidence="3 7" id="KW-0812">Transmembrane</keyword>
<dbReference type="InterPro" id="IPR007156">
    <property type="entry name" value="MamQ_LemA"/>
</dbReference>
<dbReference type="GO" id="GO:0016020">
    <property type="term" value="C:membrane"/>
    <property type="evidence" value="ECO:0007669"/>
    <property type="project" value="UniProtKB-SubCell"/>
</dbReference>
<dbReference type="STRING" id="747682.MALL_0249"/>
<evidence type="ECO:0000256" key="6">
    <source>
        <dbReference type="SAM" id="MobiDB-lite"/>
    </source>
</evidence>
<protein>
    <submittedName>
        <fullName evidence="8">LemA family protein</fullName>
    </submittedName>
</protein>
<keyword evidence="9" id="KW-1185">Reference proteome</keyword>
<dbReference type="PANTHER" id="PTHR34478">
    <property type="entry name" value="PROTEIN LEMA"/>
    <property type="match status" value="1"/>
</dbReference>
<sequence>MGNLFDNSKQTNPEGYNPNADNTSIKAKSTTAANIIWYISFILIVPIVIHIITFNKLRRLQTNINNASSTIDVQLTKRSSTLTKLFDATKGYMTHEKDVLAQVTQMRNLASNHSQSVEQQREMDNLNNSIFGRLLAVSENYPDLKASKLFEELMAESVYLEREISAARRLYNNYVTELNTSIVTWPASIVAQSMSLTTQPLFVATQQERQDVKLGFN</sequence>
<keyword evidence="4 7" id="KW-1133">Transmembrane helix</keyword>
<proteinExistence type="inferred from homology"/>
<evidence type="ECO:0000313" key="9">
    <source>
        <dbReference type="Proteomes" id="UP000004757"/>
    </source>
</evidence>
<dbReference type="EMBL" id="ADNC01000027">
    <property type="protein sequence ID" value="EFF41134.1"/>
    <property type="molecule type" value="Genomic_DNA"/>
</dbReference>
<feature type="region of interest" description="Disordered" evidence="6">
    <location>
        <begin position="1"/>
        <end position="23"/>
    </location>
</feature>
<name>D4XX14_9BACT</name>
<evidence type="ECO:0000256" key="2">
    <source>
        <dbReference type="ARBA" id="ARBA00008854"/>
    </source>
</evidence>
<dbReference type="eggNOG" id="COG1704">
    <property type="taxonomic scope" value="Bacteria"/>
</dbReference>
<evidence type="ECO:0000256" key="4">
    <source>
        <dbReference type="ARBA" id="ARBA00022989"/>
    </source>
</evidence>
<dbReference type="PANTHER" id="PTHR34478:SF1">
    <property type="entry name" value="PROTEIN LEMA"/>
    <property type="match status" value="1"/>
</dbReference>
<organism evidence="8 9">
    <name type="scientific">Mycoplasmopsis alligatoris A21JP2</name>
    <dbReference type="NCBI Taxonomy" id="747682"/>
    <lineage>
        <taxon>Bacteria</taxon>
        <taxon>Bacillati</taxon>
        <taxon>Mycoplasmatota</taxon>
        <taxon>Mycoplasmoidales</taxon>
        <taxon>Metamycoplasmataceae</taxon>
        <taxon>Mycoplasmopsis</taxon>
    </lineage>
</organism>
<dbReference type="RefSeq" id="WP_005683742.1">
    <property type="nucleotide sequence ID" value="NZ_ADNC01000027.1"/>
</dbReference>
<accession>D4XX14</accession>
<dbReference type="OrthoDB" id="384498at2"/>
<evidence type="ECO:0000256" key="5">
    <source>
        <dbReference type="ARBA" id="ARBA00023136"/>
    </source>
</evidence>
<evidence type="ECO:0000256" key="1">
    <source>
        <dbReference type="ARBA" id="ARBA00004167"/>
    </source>
</evidence>